<gene>
    <name evidence="1" type="ORF">METZ01_LOCUS370669</name>
</gene>
<accession>A0A382T7R8</accession>
<evidence type="ECO:0000313" key="1">
    <source>
        <dbReference type="EMBL" id="SVD17815.1"/>
    </source>
</evidence>
<name>A0A382T7R8_9ZZZZ</name>
<sequence length="69" mass="8099">MSDIYSVFNVNTNKIIESGFDKKADAKTKRNELCKEAWTKWSKKVQTEKGLKKPFPYIVIKGKEHPRNR</sequence>
<organism evidence="1">
    <name type="scientific">marine metagenome</name>
    <dbReference type="NCBI Taxonomy" id="408172"/>
    <lineage>
        <taxon>unclassified sequences</taxon>
        <taxon>metagenomes</taxon>
        <taxon>ecological metagenomes</taxon>
    </lineage>
</organism>
<dbReference type="EMBL" id="UINC01134334">
    <property type="protein sequence ID" value="SVD17815.1"/>
    <property type="molecule type" value="Genomic_DNA"/>
</dbReference>
<proteinExistence type="predicted"/>
<reference evidence="1" key="1">
    <citation type="submission" date="2018-05" db="EMBL/GenBank/DDBJ databases">
        <authorList>
            <person name="Lanie J.A."/>
            <person name="Ng W.-L."/>
            <person name="Kazmierczak K.M."/>
            <person name="Andrzejewski T.M."/>
            <person name="Davidsen T.M."/>
            <person name="Wayne K.J."/>
            <person name="Tettelin H."/>
            <person name="Glass J.I."/>
            <person name="Rusch D."/>
            <person name="Podicherti R."/>
            <person name="Tsui H.-C.T."/>
            <person name="Winkler M.E."/>
        </authorList>
    </citation>
    <scope>NUCLEOTIDE SEQUENCE</scope>
</reference>
<dbReference type="AlphaFoldDB" id="A0A382T7R8"/>
<protein>
    <submittedName>
        <fullName evidence="1">Uncharacterized protein</fullName>
    </submittedName>
</protein>